<feature type="domain" description="Thioredoxin" evidence="1">
    <location>
        <begin position="21"/>
        <end position="102"/>
    </location>
</feature>
<evidence type="ECO:0000313" key="2">
    <source>
        <dbReference type="EMBL" id="RDK03282.1"/>
    </source>
</evidence>
<dbReference type="InterPro" id="IPR013766">
    <property type="entry name" value="Thioredoxin_domain"/>
</dbReference>
<dbReference type="RefSeq" id="WP_115100046.1">
    <property type="nucleotide sequence ID" value="NZ_QHKS01000004.1"/>
</dbReference>
<dbReference type="EMBL" id="QHKS01000004">
    <property type="protein sequence ID" value="RDK03282.1"/>
    <property type="molecule type" value="Genomic_DNA"/>
</dbReference>
<protein>
    <submittedName>
        <fullName evidence="2">Thiol reductase thioredoxin</fullName>
    </submittedName>
</protein>
<keyword evidence="3" id="KW-1185">Reference proteome</keyword>
<accession>A0A370NCF9</accession>
<evidence type="ECO:0000313" key="3">
    <source>
        <dbReference type="Proteomes" id="UP000254875"/>
    </source>
</evidence>
<proteinExistence type="predicted"/>
<dbReference type="CDD" id="cd02947">
    <property type="entry name" value="TRX_family"/>
    <property type="match status" value="1"/>
</dbReference>
<reference evidence="3" key="1">
    <citation type="submission" date="2018-05" db="EMBL/GenBank/DDBJ databases">
        <authorList>
            <person name="Feng T."/>
        </authorList>
    </citation>
    <scope>NUCLEOTIDE SEQUENCE [LARGE SCALE GENOMIC DNA]</scope>
    <source>
        <strain evidence="3">S27</strain>
    </source>
</reference>
<comment type="caution">
    <text evidence="2">The sequence shown here is derived from an EMBL/GenBank/DDBJ whole genome shotgun (WGS) entry which is preliminary data.</text>
</comment>
<dbReference type="Gene3D" id="3.40.30.10">
    <property type="entry name" value="Glutaredoxin"/>
    <property type="match status" value="1"/>
</dbReference>
<organism evidence="2 3">
    <name type="scientific">Paraburkholderia lacunae</name>
    <dbReference type="NCBI Taxonomy" id="2211104"/>
    <lineage>
        <taxon>Bacteria</taxon>
        <taxon>Pseudomonadati</taxon>
        <taxon>Pseudomonadota</taxon>
        <taxon>Betaproteobacteria</taxon>
        <taxon>Burkholderiales</taxon>
        <taxon>Burkholderiaceae</taxon>
        <taxon>Paraburkholderia</taxon>
    </lineage>
</organism>
<dbReference type="AlphaFoldDB" id="A0A370NCF9"/>
<dbReference type="InterPro" id="IPR036249">
    <property type="entry name" value="Thioredoxin-like_sf"/>
</dbReference>
<dbReference type="SUPFAM" id="SSF52833">
    <property type="entry name" value="Thioredoxin-like"/>
    <property type="match status" value="1"/>
</dbReference>
<dbReference type="Proteomes" id="UP000254875">
    <property type="component" value="Unassembled WGS sequence"/>
</dbReference>
<name>A0A370NCF9_9BURK</name>
<gene>
    <name evidence="2" type="ORF">DLM46_07000</name>
</gene>
<dbReference type="OrthoDB" id="215495at2"/>
<dbReference type="Pfam" id="PF00085">
    <property type="entry name" value="Thioredoxin"/>
    <property type="match status" value="1"/>
</dbReference>
<evidence type="ECO:0000259" key="1">
    <source>
        <dbReference type="Pfam" id="PF00085"/>
    </source>
</evidence>
<sequence>MATQAAYSQKAPSRAEVDTLPGATVLEFGTDWCGYCQGAQASISKAFEPHAGIRHLKIEDGPGRPLGRSFKVKLWPTLIFMRDGAEVARVVRPANATEIAEAFTSL</sequence>